<comment type="similarity">
    <text evidence="1 9">Belongs to the cysteine dioxygenase family.</text>
</comment>
<reference evidence="10 11" key="1">
    <citation type="submission" date="2019-04" db="EMBL/GenBank/DDBJ databases">
        <title>Friends and foes A comparative genomics studyof 23 Aspergillus species from section Flavi.</title>
        <authorList>
            <consortium name="DOE Joint Genome Institute"/>
            <person name="Kjaerbolling I."/>
            <person name="Vesth T."/>
            <person name="Frisvad J.C."/>
            <person name="Nybo J.L."/>
            <person name="Theobald S."/>
            <person name="Kildgaard S."/>
            <person name="Isbrandt T."/>
            <person name="Kuo A."/>
            <person name="Sato A."/>
            <person name="Lyhne E.K."/>
            <person name="Kogle M.E."/>
            <person name="Wiebenga A."/>
            <person name="Kun R.S."/>
            <person name="Lubbers R.J."/>
            <person name="Makela M.R."/>
            <person name="Barry K."/>
            <person name="Chovatia M."/>
            <person name="Clum A."/>
            <person name="Daum C."/>
            <person name="Haridas S."/>
            <person name="He G."/>
            <person name="LaButti K."/>
            <person name="Lipzen A."/>
            <person name="Mondo S."/>
            <person name="Riley R."/>
            <person name="Salamov A."/>
            <person name="Simmons B.A."/>
            <person name="Magnuson J.K."/>
            <person name="Henrissat B."/>
            <person name="Mortensen U.H."/>
            <person name="Larsen T.O."/>
            <person name="Devries R.P."/>
            <person name="Grigoriev I.V."/>
            <person name="Machida M."/>
            <person name="Baker S.E."/>
            <person name="Andersen M.R."/>
        </authorList>
    </citation>
    <scope>NUCLEOTIDE SEQUENCE [LARGE SCALE GENOMIC DNA]</scope>
    <source>
        <strain evidence="10 11">IBT 29228</strain>
    </source>
</reference>
<dbReference type="Gene3D" id="2.60.120.10">
    <property type="entry name" value="Jelly Rolls"/>
    <property type="match status" value="1"/>
</dbReference>
<evidence type="ECO:0000256" key="8">
    <source>
        <dbReference type="PIRSR" id="PIRSR610300-51"/>
    </source>
</evidence>
<protein>
    <recommendedName>
        <fullName evidence="2 9">Cysteine dioxygenase</fullName>
        <ecNumber evidence="2 9">1.13.11.20</ecNumber>
    </recommendedName>
</protein>
<dbReference type="GO" id="GO:0019448">
    <property type="term" value="P:L-cysteine catabolic process"/>
    <property type="evidence" value="ECO:0007669"/>
    <property type="project" value="TreeGrafter"/>
</dbReference>
<evidence type="ECO:0000256" key="9">
    <source>
        <dbReference type="RuleBase" id="RU366010"/>
    </source>
</evidence>
<evidence type="ECO:0000313" key="10">
    <source>
        <dbReference type="EMBL" id="KAE8381737.1"/>
    </source>
</evidence>
<keyword evidence="6 8" id="KW-0408">Iron</keyword>
<keyword evidence="11" id="KW-1185">Reference proteome</keyword>
<dbReference type="EMBL" id="ML736168">
    <property type="protein sequence ID" value="KAE8381737.1"/>
    <property type="molecule type" value="Genomic_DNA"/>
</dbReference>
<dbReference type="Proteomes" id="UP000326198">
    <property type="component" value="Unassembled WGS sequence"/>
</dbReference>
<evidence type="ECO:0000256" key="3">
    <source>
        <dbReference type="ARBA" id="ARBA00022723"/>
    </source>
</evidence>
<evidence type="ECO:0000256" key="5">
    <source>
        <dbReference type="ARBA" id="ARBA00023002"/>
    </source>
</evidence>
<comment type="catalytic activity">
    <reaction evidence="9">
        <text>L-cysteine + O2 = 3-sulfino-L-alanine + H(+)</text>
        <dbReference type="Rhea" id="RHEA:20441"/>
        <dbReference type="ChEBI" id="CHEBI:15378"/>
        <dbReference type="ChEBI" id="CHEBI:15379"/>
        <dbReference type="ChEBI" id="CHEBI:35235"/>
        <dbReference type="ChEBI" id="CHEBI:61085"/>
        <dbReference type="EC" id="1.13.11.20"/>
    </reaction>
</comment>
<feature type="binding site" evidence="8">
    <location>
        <position position="166"/>
    </location>
    <ligand>
        <name>Fe cation</name>
        <dbReference type="ChEBI" id="CHEBI:24875"/>
        <note>catalytic</note>
    </ligand>
</feature>
<keyword evidence="4 9" id="KW-0223">Dioxygenase</keyword>
<dbReference type="PANTHER" id="PTHR12918:SF1">
    <property type="entry name" value="CYSTEINE DIOXYGENASE TYPE 1"/>
    <property type="match status" value="1"/>
</dbReference>
<evidence type="ECO:0000256" key="2">
    <source>
        <dbReference type="ARBA" id="ARBA00013133"/>
    </source>
</evidence>
<evidence type="ECO:0000313" key="11">
    <source>
        <dbReference type="Proteomes" id="UP000326198"/>
    </source>
</evidence>
<comment type="cofactor">
    <cofactor evidence="9">
        <name>Fe cation</name>
        <dbReference type="ChEBI" id="CHEBI:24875"/>
    </cofactor>
    <text evidence="9">Binds 1 Fe cation per subunit.</text>
</comment>
<dbReference type="InterPro" id="IPR011051">
    <property type="entry name" value="RmlC_Cupin_sf"/>
</dbReference>
<dbReference type="Pfam" id="PF05995">
    <property type="entry name" value="CDO_I"/>
    <property type="match status" value="1"/>
</dbReference>
<evidence type="ECO:0000256" key="1">
    <source>
        <dbReference type="ARBA" id="ARBA00006622"/>
    </source>
</evidence>
<feature type="cross-link" description="3'-(S-cysteinyl)-tyrosine (Cys-Tyr)" evidence="7">
    <location>
        <begin position="116"/>
        <end position="183"/>
    </location>
</feature>
<dbReference type="PANTHER" id="PTHR12918">
    <property type="entry name" value="CYSTEINE DIOXYGENASE"/>
    <property type="match status" value="1"/>
</dbReference>
<dbReference type="SUPFAM" id="SSF51182">
    <property type="entry name" value="RmlC-like cupins"/>
    <property type="match status" value="1"/>
</dbReference>
<dbReference type="InterPro" id="IPR014710">
    <property type="entry name" value="RmlC-like_jellyroll"/>
</dbReference>
<keyword evidence="3 8" id="KW-0479">Metal-binding</keyword>
<dbReference type="OrthoDB" id="543511at2759"/>
<feature type="binding site" evidence="8">
    <location>
        <position position="111"/>
    </location>
    <ligand>
        <name>Fe cation</name>
        <dbReference type="ChEBI" id="CHEBI:24875"/>
        <note>catalytic</note>
    </ligand>
</feature>
<accession>A0A5N7BJR4</accession>
<dbReference type="AlphaFoldDB" id="A0A5N7BJR4"/>
<gene>
    <name evidence="10" type="ORF">BDV26DRAFT_254985</name>
</gene>
<feature type="binding site" evidence="8">
    <location>
        <position position="109"/>
    </location>
    <ligand>
        <name>Fe cation</name>
        <dbReference type="ChEBI" id="CHEBI:24875"/>
        <note>catalytic</note>
    </ligand>
</feature>
<evidence type="ECO:0000256" key="6">
    <source>
        <dbReference type="ARBA" id="ARBA00023004"/>
    </source>
</evidence>
<organism evidence="10 11">
    <name type="scientific">Aspergillus bertholletiae</name>
    <dbReference type="NCBI Taxonomy" id="1226010"/>
    <lineage>
        <taxon>Eukaryota</taxon>
        <taxon>Fungi</taxon>
        <taxon>Dikarya</taxon>
        <taxon>Ascomycota</taxon>
        <taxon>Pezizomycotina</taxon>
        <taxon>Eurotiomycetes</taxon>
        <taxon>Eurotiomycetidae</taxon>
        <taxon>Eurotiales</taxon>
        <taxon>Aspergillaceae</taxon>
        <taxon>Aspergillus</taxon>
        <taxon>Aspergillus subgen. Circumdati</taxon>
    </lineage>
</organism>
<keyword evidence="7" id="KW-0883">Thioether bond</keyword>
<dbReference type="EC" id="1.13.11.20" evidence="2 9"/>
<dbReference type="InterPro" id="IPR010300">
    <property type="entry name" value="CDO_1"/>
</dbReference>
<proteinExistence type="inferred from homology"/>
<name>A0A5N7BJR4_9EURO</name>
<dbReference type="GO" id="GO:0008198">
    <property type="term" value="F:ferrous iron binding"/>
    <property type="evidence" value="ECO:0007669"/>
    <property type="project" value="TreeGrafter"/>
</dbReference>
<dbReference type="GO" id="GO:0017172">
    <property type="term" value="F:cysteine dioxygenase activity"/>
    <property type="evidence" value="ECO:0007669"/>
    <property type="project" value="UniProtKB-UniRule"/>
</dbReference>
<dbReference type="CDD" id="cd10548">
    <property type="entry name" value="cupin_CDO"/>
    <property type="match status" value="1"/>
</dbReference>
<evidence type="ECO:0000256" key="7">
    <source>
        <dbReference type="PIRSR" id="PIRSR610300-50"/>
    </source>
</evidence>
<sequence length="222" mass="24657">MLASAIQLPLPLPHLACDHRFAPPTYDLQDLVHDIKAYLGDSSGIDSSDVDHEYIIALAQKYVSNPNDWLRFFYNDPSKNYTRNAIENINHKANILLLVWNPGKGSPIHDHANAHCIMKVLAGELTETVYHPPHNDGDKTSPLQLKHQKRYHADQVTYISDDIGLHRVHNPSPNQVAVSLHIYTPPNAADYGYNIFDVATGKASFVSQAPTHSNAEKPAGQA</sequence>
<keyword evidence="5 9" id="KW-0560">Oxidoreductase</keyword>
<evidence type="ECO:0000256" key="4">
    <source>
        <dbReference type="ARBA" id="ARBA00022964"/>
    </source>
</evidence>